<evidence type="ECO:0000259" key="5">
    <source>
        <dbReference type="SMART" id="SM00822"/>
    </source>
</evidence>
<name>A0AAW2Z7X1_9EUKA</name>
<organism evidence="6 7">
    <name type="scientific">Acrasis kona</name>
    <dbReference type="NCBI Taxonomy" id="1008807"/>
    <lineage>
        <taxon>Eukaryota</taxon>
        <taxon>Discoba</taxon>
        <taxon>Heterolobosea</taxon>
        <taxon>Tetramitia</taxon>
        <taxon>Eutetramitia</taxon>
        <taxon>Acrasidae</taxon>
        <taxon>Acrasis</taxon>
    </lineage>
</organism>
<sequence length="258" mass="27951">MSALDFKVAVITGAAGGLGKAFATSLIKFGKKVIIVGRTESSLASTAKEIGALGYYVLDVSKFDTIPTVVNKILKDHPDVDCLINNAGVQKQLDFTDPNIISKLGDVDEEVAINITGLVHLVAAFTPHFIKSDVPSAVMNVSSGLAYVPISPVPVYCATKAFVKSFTLSLRHQLRNTKVKVYEIAPPLVESDLHRDHDNADAYTKEKMPHCLTVAEFMSGIEEGWNKGDLDIGVGMAKQRLQAWDSVFKQVYGAMNPK</sequence>
<dbReference type="Pfam" id="PF00106">
    <property type="entry name" value="adh_short"/>
    <property type="match status" value="1"/>
</dbReference>
<keyword evidence="7" id="KW-1185">Reference proteome</keyword>
<dbReference type="GO" id="GO:0016020">
    <property type="term" value="C:membrane"/>
    <property type="evidence" value="ECO:0007669"/>
    <property type="project" value="TreeGrafter"/>
</dbReference>
<dbReference type="Gene3D" id="3.40.50.720">
    <property type="entry name" value="NAD(P)-binding Rossmann-like Domain"/>
    <property type="match status" value="1"/>
</dbReference>
<accession>A0AAW2Z7X1</accession>
<dbReference type="AlphaFoldDB" id="A0AAW2Z7X1"/>
<dbReference type="PANTHER" id="PTHR44196:SF1">
    <property type="entry name" value="DEHYDROGENASE_REDUCTASE SDR FAMILY MEMBER 7B"/>
    <property type="match status" value="1"/>
</dbReference>
<dbReference type="SMART" id="SM00822">
    <property type="entry name" value="PKS_KR"/>
    <property type="match status" value="1"/>
</dbReference>
<dbReference type="SUPFAM" id="SSF51735">
    <property type="entry name" value="NAD(P)-binding Rossmann-fold domains"/>
    <property type="match status" value="1"/>
</dbReference>
<dbReference type="PROSITE" id="PS00061">
    <property type="entry name" value="ADH_SHORT"/>
    <property type="match status" value="1"/>
</dbReference>
<proteinExistence type="inferred from homology"/>
<dbReference type="PANTHER" id="PTHR44196">
    <property type="entry name" value="DEHYDROGENASE/REDUCTASE SDR FAMILY MEMBER 7B"/>
    <property type="match status" value="1"/>
</dbReference>
<gene>
    <name evidence="6" type="ORF">AKO1_003735</name>
</gene>
<dbReference type="InterPro" id="IPR002347">
    <property type="entry name" value="SDR_fam"/>
</dbReference>
<reference evidence="6 7" key="1">
    <citation type="submission" date="2024-03" db="EMBL/GenBank/DDBJ databases">
        <title>The Acrasis kona genome and developmental transcriptomes reveal deep origins of eukaryotic multicellular pathways.</title>
        <authorList>
            <person name="Sheikh S."/>
            <person name="Fu C.-J."/>
            <person name="Brown M.W."/>
            <person name="Baldauf S.L."/>
        </authorList>
    </citation>
    <scope>NUCLEOTIDE SEQUENCE [LARGE SCALE GENOMIC DNA]</scope>
    <source>
        <strain evidence="6 7">ATCC MYA-3509</strain>
    </source>
</reference>
<dbReference type="Proteomes" id="UP001431209">
    <property type="component" value="Unassembled WGS sequence"/>
</dbReference>
<evidence type="ECO:0000313" key="6">
    <source>
        <dbReference type="EMBL" id="KAL0485048.1"/>
    </source>
</evidence>
<evidence type="ECO:0000256" key="2">
    <source>
        <dbReference type="ARBA" id="ARBA00023002"/>
    </source>
</evidence>
<evidence type="ECO:0000313" key="7">
    <source>
        <dbReference type="Proteomes" id="UP001431209"/>
    </source>
</evidence>
<evidence type="ECO:0000256" key="3">
    <source>
        <dbReference type="ARBA" id="ARBA00037096"/>
    </source>
</evidence>
<dbReference type="GO" id="GO:0016491">
    <property type="term" value="F:oxidoreductase activity"/>
    <property type="evidence" value="ECO:0007669"/>
    <property type="project" value="UniProtKB-KW"/>
</dbReference>
<dbReference type="InterPro" id="IPR020904">
    <property type="entry name" value="Sc_DH/Rdtase_CS"/>
</dbReference>
<dbReference type="EMBL" id="JAOPGA020001101">
    <property type="protein sequence ID" value="KAL0485048.1"/>
    <property type="molecule type" value="Genomic_DNA"/>
</dbReference>
<evidence type="ECO:0000256" key="1">
    <source>
        <dbReference type="ARBA" id="ARBA00006484"/>
    </source>
</evidence>
<evidence type="ECO:0000256" key="4">
    <source>
        <dbReference type="RuleBase" id="RU000363"/>
    </source>
</evidence>
<protein>
    <submittedName>
        <fullName evidence="6">Oxidoreductase</fullName>
    </submittedName>
</protein>
<feature type="domain" description="Ketoreductase" evidence="5">
    <location>
        <begin position="7"/>
        <end position="190"/>
    </location>
</feature>
<dbReference type="PRINTS" id="PR00081">
    <property type="entry name" value="GDHRDH"/>
</dbReference>
<comment type="similarity">
    <text evidence="1 4">Belongs to the short-chain dehydrogenases/reductases (SDR) family.</text>
</comment>
<comment type="function">
    <text evidence="3">Putative oxidoreductase.</text>
</comment>
<dbReference type="InterPro" id="IPR036291">
    <property type="entry name" value="NAD(P)-bd_dom_sf"/>
</dbReference>
<comment type="caution">
    <text evidence="6">The sequence shown here is derived from an EMBL/GenBank/DDBJ whole genome shotgun (WGS) entry which is preliminary data.</text>
</comment>
<dbReference type="PRINTS" id="PR00080">
    <property type="entry name" value="SDRFAMILY"/>
</dbReference>
<keyword evidence="2" id="KW-0560">Oxidoreductase</keyword>
<dbReference type="InterPro" id="IPR057326">
    <property type="entry name" value="KR_dom"/>
</dbReference>